<dbReference type="EMBL" id="KT007007">
    <property type="protein sequence ID" value="AKQ03091.1"/>
    <property type="molecule type" value="Genomic_DNA"/>
</dbReference>
<evidence type="ECO:0000256" key="8">
    <source>
        <dbReference type="RuleBase" id="RU003870"/>
    </source>
</evidence>
<dbReference type="SUPFAM" id="SSF56053">
    <property type="entry name" value="Ribosomal protein L6"/>
    <property type="match status" value="2"/>
</dbReference>
<dbReference type="AlphaFoldDB" id="A0A0H4T5W2"/>
<dbReference type="InterPro" id="IPR019906">
    <property type="entry name" value="Ribosomal_uL6_bac-type"/>
</dbReference>
<dbReference type="Gene3D" id="3.90.930.12">
    <property type="entry name" value="Ribosomal protein L6, alpha-beta domain"/>
    <property type="match status" value="2"/>
</dbReference>
<dbReference type="FunFam" id="3.90.930.12:FF:000001">
    <property type="entry name" value="50S ribosomal protein L6"/>
    <property type="match status" value="1"/>
</dbReference>
<protein>
    <recommendedName>
        <fullName evidence="6">Large ribosomal subunit protein uL6</fullName>
    </recommendedName>
</protein>
<dbReference type="InterPro" id="IPR036789">
    <property type="entry name" value="Ribosomal_uL6-like_a/b-dom_sf"/>
</dbReference>
<dbReference type="PRINTS" id="PR00059">
    <property type="entry name" value="RIBOSOMALL6"/>
</dbReference>
<dbReference type="PANTHER" id="PTHR11655">
    <property type="entry name" value="60S/50S RIBOSOMAL PROTEIN L6/L9"/>
    <property type="match status" value="1"/>
</dbReference>
<comment type="function">
    <text evidence="6 8">This protein binds to the 23S rRNA, and is important in its secondary structure. It is located near the subunit interface in the base of the L7/L12 stalk, and near the tRNA binding site of the peptidyltransferase center.</text>
</comment>
<dbReference type="InterPro" id="IPR002358">
    <property type="entry name" value="Ribosomal_uL6_CS"/>
</dbReference>
<name>A0A0H4T5W2_9BACT</name>
<evidence type="ECO:0000313" key="10">
    <source>
        <dbReference type="EMBL" id="AKQ03091.1"/>
    </source>
</evidence>
<dbReference type="PIRSF" id="PIRSF002162">
    <property type="entry name" value="Ribosomal_L6"/>
    <property type="match status" value="1"/>
</dbReference>
<evidence type="ECO:0000256" key="6">
    <source>
        <dbReference type="HAMAP-Rule" id="MF_01365"/>
    </source>
</evidence>
<dbReference type="PROSITE" id="PS00525">
    <property type="entry name" value="RIBOSOMAL_L6_1"/>
    <property type="match status" value="1"/>
</dbReference>
<keyword evidence="4 6" id="KW-0689">Ribosomal protein</keyword>
<sequence>MSRIGRKPIKIPQGVRVQVEGASVRAEGPKGKLSQPVPVGLSAKLENNELVITRAGDDRRVRALHGLARALVANMVTGVKDGFEKKLEIVGIGYRAQIQGRIIQLALGYSHPVIFPLPEGITAEIDKQTAITLRGADKALLGETAAKLRALRKPDPYKGKGVKYADEVIRRKVGKKAGAK</sequence>
<proteinExistence type="inferred from homology"/>
<dbReference type="GO" id="GO:0022625">
    <property type="term" value="C:cytosolic large ribosomal subunit"/>
    <property type="evidence" value="ECO:0007669"/>
    <property type="project" value="UniProtKB-UniRule"/>
</dbReference>
<comment type="subunit">
    <text evidence="6">Part of the 50S ribosomal subunit.</text>
</comment>
<evidence type="ECO:0000256" key="3">
    <source>
        <dbReference type="ARBA" id="ARBA00022884"/>
    </source>
</evidence>
<comment type="similarity">
    <text evidence="1 6 7">Belongs to the universal ribosomal protein uL6 family.</text>
</comment>
<dbReference type="PANTHER" id="PTHR11655:SF14">
    <property type="entry name" value="LARGE RIBOSOMAL SUBUNIT PROTEIN UL6M"/>
    <property type="match status" value="1"/>
</dbReference>
<dbReference type="Pfam" id="PF00347">
    <property type="entry name" value="Ribosomal_L6"/>
    <property type="match status" value="2"/>
</dbReference>
<dbReference type="InterPro" id="IPR020040">
    <property type="entry name" value="Ribosomal_uL6_a/b-dom"/>
</dbReference>
<dbReference type="FunFam" id="3.90.930.12:FF:000002">
    <property type="entry name" value="50S ribosomal protein L6"/>
    <property type="match status" value="1"/>
</dbReference>
<dbReference type="GO" id="GO:0003735">
    <property type="term" value="F:structural constituent of ribosome"/>
    <property type="evidence" value="ECO:0007669"/>
    <property type="project" value="UniProtKB-UniRule"/>
</dbReference>
<accession>A0A0H4T5W2</accession>
<dbReference type="HAMAP" id="MF_01365_B">
    <property type="entry name" value="Ribosomal_uL6_B"/>
    <property type="match status" value="1"/>
</dbReference>
<gene>
    <name evidence="6" type="primary">rplF</name>
</gene>
<reference evidence="10" key="1">
    <citation type="journal article" date="2015" name="ISME J.">
        <title>Aquifer environment selects for microbial species cohorts in sediment and groundwater.</title>
        <authorList>
            <person name="Hug L.A."/>
            <person name="Thomas B.C."/>
            <person name="Brown C.T."/>
            <person name="Frischkorn K.R."/>
            <person name="Williams K.H."/>
            <person name="Tringe S.G."/>
            <person name="Banfield J.F."/>
        </authorList>
    </citation>
    <scope>NUCLEOTIDE SEQUENCE</scope>
</reference>
<dbReference type="GO" id="GO:0019843">
    <property type="term" value="F:rRNA binding"/>
    <property type="evidence" value="ECO:0007669"/>
    <property type="project" value="UniProtKB-UniRule"/>
</dbReference>
<dbReference type="InterPro" id="IPR000702">
    <property type="entry name" value="Ribosomal_uL6-like"/>
</dbReference>
<dbReference type="GO" id="GO:0002181">
    <property type="term" value="P:cytoplasmic translation"/>
    <property type="evidence" value="ECO:0007669"/>
    <property type="project" value="TreeGrafter"/>
</dbReference>
<evidence type="ECO:0000256" key="7">
    <source>
        <dbReference type="RuleBase" id="RU003869"/>
    </source>
</evidence>
<evidence type="ECO:0000256" key="4">
    <source>
        <dbReference type="ARBA" id="ARBA00022980"/>
    </source>
</evidence>
<feature type="domain" description="Large ribosomal subunit protein uL6 alpha-beta" evidence="9">
    <location>
        <begin position="90"/>
        <end position="164"/>
    </location>
</feature>
<keyword evidence="5 6" id="KW-0687">Ribonucleoprotein</keyword>
<feature type="domain" description="Large ribosomal subunit protein uL6 alpha-beta" evidence="9">
    <location>
        <begin position="11"/>
        <end position="82"/>
    </location>
</feature>
<keyword evidence="2 6" id="KW-0699">rRNA-binding</keyword>
<dbReference type="NCBIfam" id="TIGR03654">
    <property type="entry name" value="L6_bact"/>
    <property type="match status" value="1"/>
</dbReference>
<keyword evidence="3 6" id="KW-0694">RNA-binding</keyword>
<evidence type="ECO:0000256" key="2">
    <source>
        <dbReference type="ARBA" id="ARBA00022730"/>
    </source>
</evidence>
<evidence type="ECO:0000259" key="9">
    <source>
        <dbReference type="Pfam" id="PF00347"/>
    </source>
</evidence>
<organism evidence="10">
    <name type="scientific">uncultured bacterium Rifle_16ft_4_minimus_37862</name>
    <dbReference type="NCBI Taxonomy" id="1665157"/>
    <lineage>
        <taxon>Bacteria</taxon>
        <taxon>environmental samples</taxon>
    </lineage>
</organism>
<evidence type="ECO:0000256" key="5">
    <source>
        <dbReference type="ARBA" id="ARBA00023274"/>
    </source>
</evidence>
<evidence type="ECO:0000256" key="1">
    <source>
        <dbReference type="ARBA" id="ARBA00009356"/>
    </source>
</evidence>